<reference evidence="3" key="1">
    <citation type="submission" date="2016-10" db="EMBL/GenBank/DDBJ databases">
        <authorList>
            <person name="Varghese N."/>
            <person name="Submissions S."/>
        </authorList>
    </citation>
    <scope>NUCLEOTIDE SEQUENCE [LARGE SCALE GENOMIC DNA]</scope>
    <source>
        <strain evidence="3">DSM 26348</strain>
    </source>
</reference>
<dbReference type="Proteomes" id="UP000199518">
    <property type="component" value="Unassembled WGS sequence"/>
</dbReference>
<protein>
    <submittedName>
        <fullName evidence="2">Uncharacterized protein YbcI</fullName>
    </submittedName>
</protein>
<accession>A0A1I3PUW6</accession>
<dbReference type="RefSeq" id="WP_092054366.1">
    <property type="nucleotide sequence ID" value="NZ_FOQD01000017.1"/>
</dbReference>
<evidence type="ECO:0000259" key="1">
    <source>
        <dbReference type="Pfam" id="PF10057"/>
    </source>
</evidence>
<dbReference type="EMBL" id="FOQD01000017">
    <property type="protein sequence ID" value="SFJ25210.1"/>
    <property type="molecule type" value="Genomic_DNA"/>
</dbReference>
<evidence type="ECO:0000313" key="3">
    <source>
        <dbReference type="Proteomes" id="UP000199518"/>
    </source>
</evidence>
<gene>
    <name evidence="2" type="ORF">SAMN05421753_11744</name>
</gene>
<feature type="domain" description="Na+-translocating membrane potential-generating system MpsC" evidence="1">
    <location>
        <begin position="7"/>
        <end position="111"/>
    </location>
</feature>
<name>A0A1I3PUW6_9PLAN</name>
<dbReference type="Pfam" id="PF10057">
    <property type="entry name" value="MpsC"/>
    <property type="match status" value="1"/>
</dbReference>
<proteinExistence type="predicted"/>
<dbReference type="InterPro" id="IPR018745">
    <property type="entry name" value="MpsC"/>
</dbReference>
<keyword evidence="3" id="KW-1185">Reference proteome</keyword>
<dbReference type="AlphaFoldDB" id="A0A1I3PUW6"/>
<sequence>MVDAQLTMAQQVAQAISKFQRERTGHAPVSVTVVLSEGMLVVTMNGVLSPAEKMMAQTPEGAAQVREFHRQLFQNSVADLRVEIQRITGVDVHECAAEVETKTGAVIHVFTSGTMVQVFQLGGNLSEEAWNGTVVKPAPIIGRG</sequence>
<dbReference type="OrthoDB" id="277898at2"/>
<evidence type="ECO:0000313" key="2">
    <source>
        <dbReference type="EMBL" id="SFJ25210.1"/>
    </source>
</evidence>
<dbReference type="STRING" id="1576369.SAMN05421753_11744"/>
<organism evidence="2 3">
    <name type="scientific">Planctomicrobium piriforme</name>
    <dbReference type="NCBI Taxonomy" id="1576369"/>
    <lineage>
        <taxon>Bacteria</taxon>
        <taxon>Pseudomonadati</taxon>
        <taxon>Planctomycetota</taxon>
        <taxon>Planctomycetia</taxon>
        <taxon>Planctomycetales</taxon>
        <taxon>Planctomycetaceae</taxon>
        <taxon>Planctomicrobium</taxon>
    </lineage>
</organism>